<protein>
    <submittedName>
        <fullName evidence="2">VOC family protein</fullName>
    </submittedName>
</protein>
<feature type="domain" description="VOC" evidence="1">
    <location>
        <begin position="121"/>
        <end position="239"/>
    </location>
</feature>
<dbReference type="InterPro" id="IPR037523">
    <property type="entry name" value="VOC_core"/>
</dbReference>
<dbReference type="PROSITE" id="PS51819">
    <property type="entry name" value="VOC"/>
    <property type="match status" value="2"/>
</dbReference>
<dbReference type="Proteomes" id="UP000320888">
    <property type="component" value="Unassembled WGS sequence"/>
</dbReference>
<dbReference type="Pfam" id="PF00903">
    <property type="entry name" value="Glyoxalase"/>
    <property type="match status" value="1"/>
</dbReference>
<organism evidence="2 3">
    <name type="scientific">Streptomyces benahoarensis</name>
    <dbReference type="NCBI Taxonomy" id="2595054"/>
    <lineage>
        <taxon>Bacteria</taxon>
        <taxon>Bacillati</taxon>
        <taxon>Actinomycetota</taxon>
        <taxon>Actinomycetes</taxon>
        <taxon>Kitasatosporales</taxon>
        <taxon>Streptomycetaceae</taxon>
        <taxon>Streptomyces</taxon>
    </lineage>
</organism>
<evidence type="ECO:0000259" key="1">
    <source>
        <dbReference type="PROSITE" id="PS51819"/>
    </source>
</evidence>
<name>A0A553Y9X9_9ACTN</name>
<evidence type="ECO:0000313" key="3">
    <source>
        <dbReference type="Proteomes" id="UP000320888"/>
    </source>
</evidence>
<comment type="caution">
    <text evidence="2">The sequence shown here is derived from an EMBL/GenBank/DDBJ whole genome shotgun (WGS) entry which is preliminary data.</text>
</comment>
<dbReference type="InterPro" id="IPR029068">
    <property type="entry name" value="Glyas_Bleomycin-R_OHBP_Dase"/>
</dbReference>
<evidence type="ECO:0000313" key="2">
    <source>
        <dbReference type="EMBL" id="TSB26008.1"/>
    </source>
</evidence>
<keyword evidence="3" id="KW-1185">Reference proteome</keyword>
<dbReference type="PANTHER" id="PTHR33993:SF10">
    <property type="entry name" value="CONSERVED PROTEIN"/>
    <property type="match status" value="1"/>
</dbReference>
<dbReference type="CDD" id="cd07247">
    <property type="entry name" value="SgaA_N_like"/>
    <property type="match status" value="1"/>
</dbReference>
<dbReference type="EMBL" id="VKLS01000558">
    <property type="protein sequence ID" value="TSB26008.1"/>
    <property type="molecule type" value="Genomic_DNA"/>
</dbReference>
<dbReference type="Gene3D" id="3.10.180.10">
    <property type="entry name" value="2,3-Dihydroxybiphenyl 1,2-Dioxygenase, domain 1"/>
    <property type="match status" value="2"/>
</dbReference>
<dbReference type="AlphaFoldDB" id="A0A553Y9X9"/>
<proteinExistence type="predicted"/>
<accession>A0A553Y9X9</accession>
<dbReference type="InterPro" id="IPR052164">
    <property type="entry name" value="Anthracycline_SecMetBiosynth"/>
</dbReference>
<dbReference type="SUPFAM" id="SSF54593">
    <property type="entry name" value="Glyoxalase/Bleomycin resistance protein/Dihydroxybiphenyl dioxygenase"/>
    <property type="match status" value="2"/>
</dbReference>
<feature type="domain" description="VOC" evidence="1">
    <location>
        <begin position="1"/>
        <end position="107"/>
    </location>
</feature>
<dbReference type="OrthoDB" id="9793039at2"/>
<dbReference type="PANTHER" id="PTHR33993">
    <property type="entry name" value="GLYOXALASE-RELATED"/>
    <property type="match status" value="1"/>
</dbReference>
<reference evidence="2 3" key="1">
    <citation type="submission" date="2019-07" db="EMBL/GenBank/DDBJ databases">
        <title>Draft genome for Streptomyces benahoarensis MZ03-48.</title>
        <authorList>
            <person name="Gonzalez-Pimentel J.L."/>
        </authorList>
    </citation>
    <scope>NUCLEOTIDE SEQUENCE [LARGE SCALE GENOMIC DNA]</scope>
    <source>
        <strain evidence="2 3">MZ03-48</strain>
    </source>
</reference>
<sequence length="247" mass="25964">MLPDLDAGKRFYGELFGWTFDEGAAEFGGYTLAFRDGRKAAGLMPRTDPSTPASWNIFFATPDIARTGQTLTRSGGRIVCAPMPVGDLGTMLAATDPGGAAFGAWQAGTHRGFEISGEPGGYVWMGLNTRLPHTADAFYAKVFGFTGATDSPMAGPGFLPWRLPGADREIGCRVTIGPDLPDDVPAHFTVCFLADDMDEAVRTATAFGGTVASGPHSSPGGPFAVLRDNQGATFGVMAPKEPVRPQN</sequence>
<dbReference type="Pfam" id="PF18029">
    <property type="entry name" value="Glyoxalase_6"/>
    <property type="match status" value="1"/>
</dbReference>
<gene>
    <name evidence="2" type="ORF">FNZ23_26850</name>
</gene>
<dbReference type="InterPro" id="IPR041581">
    <property type="entry name" value="Glyoxalase_6"/>
</dbReference>
<dbReference type="InterPro" id="IPR004360">
    <property type="entry name" value="Glyas_Fos-R_dOase_dom"/>
</dbReference>